<evidence type="ECO:0000256" key="3">
    <source>
        <dbReference type="SAM" id="MobiDB-lite"/>
    </source>
</evidence>
<gene>
    <name evidence="5" type="ORF">K490DRAFT_70449</name>
</gene>
<dbReference type="InterPro" id="IPR003114">
    <property type="entry name" value="Phox_assoc"/>
</dbReference>
<keyword evidence="2" id="KW-0963">Cytoplasm</keyword>
<reference evidence="5" key="1">
    <citation type="journal article" date="2020" name="Stud. Mycol.">
        <title>101 Dothideomycetes genomes: a test case for predicting lifestyles and emergence of pathogens.</title>
        <authorList>
            <person name="Haridas S."/>
            <person name="Albert R."/>
            <person name="Binder M."/>
            <person name="Bloem J."/>
            <person name="Labutti K."/>
            <person name="Salamov A."/>
            <person name="Andreopoulos B."/>
            <person name="Baker S."/>
            <person name="Barry K."/>
            <person name="Bills G."/>
            <person name="Bluhm B."/>
            <person name="Cannon C."/>
            <person name="Castanera R."/>
            <person name="Culley D."/>
            <person name="Daum C."/>
            <person name="Ezra D."/>
            <person name="Gonzalez J."/>
            <person name="Henrissat B."/>
            <person name="Kuo A."/>
            <person name="Liang C."/>
            <person name="Lipzen A."/>
            <person name="Lutzoni F."/>
            <person name="Magnuson J."/>
            <person name="Mondo S."/>
            <person name="Nolan M."/>
            <person name="Ohm R."/>
            <person name="Pangilinan J."/>
            <person name="Park H.-J."/>
            <person name="Ramirez L."/>
            <person name="Alfaro M."/>
            <person name="Sun H."/>
            <person name="Tritt A."/>
            <person name="Yoshinaga Y."/>
            <person name="Zwiers L.-H."/>
            <person name="Turgeon B."/>
            <person name="Goodwin S."/>
            <person name="Spatafora J."/>
            <person name="Crous P."/>
            <person name="Grigoriev I."/>
        </authorList>
    </citation>
    <scope>NUCLEOTIDE SEQUENCE</scope>
    <source>
        <strain evidence="5">CBS 121410</strain>
    </source>
</reference>
<proteinExistence type="predicted"/>
<name>A0A9P4I199_9PEZI</name>
<evidence type="ECO:0000313" key="5">
    <source>
        <dbReference type="EMBL" id="KAF2091653.1"/>
    </source>
</evidence>
<dbReference type="InterPro" id="IPR051837">
    <property type="entry name" value="SortingNexin/PXDomain-PKLike"/>
</dbReference>
<dbReference type="OrthoDB" id="5582218at2759"/>
<dbReference type="AlphaFoldDB" id="A0A9P4I199"/>
<feature type="domain" description="PXA" evidence="4">
    <location>
        <begin position="102"/>
        <end position="290"/>
    </location>
</feature>
<dbReference type="Proteomes" id="UP000799776">
    <property type="component" value="Unassembled WGS sequence"/>
</dbReference>
<evidence type="ECO:0000313" key="6">
    <source>
        <dbReference type="Proteomes" id="UP000799776"/>
    </source>
</evidence>
<dbReference type="GO" id="GO:0035091">
    <property type="term" value="F:phosphatidylinositol binding"/>
    <property type="evidence" value="ECO:0007669"/>
    <property type="project" value="TreeGrafter"/>
</dbReference>
<dbReference type="Pfam" id="PF02194">
    <property type="entry name" value="PXA"/>
    <property type="match status" value="1"/>
</dbReference>
<protein>
    <recommendedName>
        <fullName evidence="4">PXA domain-containing protein</fullName>
    </recommendedName>
</protein>
<feature type="compositionally biased region" description="Polar residues" evidence="3">
    <location>
        <begin position="20"/>
        <end position="44"/>
    </location>
</feature>
<dbReference type="PANTHER" id="PTHR22999">
    <property type="entry name" value="PX SERINE/THREONINE KINASE PXK"/>
    <property type="match status" value="1"/>
</dbReference>
<comment type="caution">
    <text evidence="5">The sequence shown here is derived from an EMBL/GenBank/DDBJ whole genome shotgun (WGS) entry which is preliminary data.</text>
</comment>
<accession>A0A9P4I199</accession>
<feature type="region of interest" description="Disordered" evidence="3">
    <location>
        <begin position="19"/>
        <end position="52"/>
    </location>
</feature>
<evidence type="ECO:0000256" key="1">
    <source>
        <dbReference type="ARBA" id="ARBA00004496"/>
    </source>
</evidence>
<dbReference type="PROSITE" id="PS51207">
    <property type="entry name" value="PXA"/>
    <property type="match status" value="1"/>
</dbReference>
<sequence>MPQVTPRTTTFPRANALAATPSSTAIPAVGRTQTEPSRNTSQSQSADTAKSVADAATDKATAAFIRRTLCTRNAASNTLAGGDGSRKTPKPLEELLPPLTSSNEVDLQLYAIIAVIIKEFVSSWYSKITPDHVFVDEVIQIIAHCTRALEQRLRKVDLEALILDEIPGIFEDHVEAYRIAHRTSENNALAAGEREIYHTLRPHPALTPVPSEADPATVMEQNANESAWRQLLVQGVLAVLLPTEELENGCLRALVAEVFSEMIIGNGVSGKACEPWLLWEAITKMAEVLQPHSPKTEAGKATSRLNRYGLVPSAGGEAVEAGHRTRRQWTVSIGDVSTLFWTVGQFAFLAFTALRAVVTALVASPSLPERVGTGMKAAPAPATEGSSQWPSSAWQSATESEAGAVLEMSVWTCAARVVEVEARMPWLAGLISLLHWGALYGPGRVGCTNGGLDRLLSHHMGATVLNSANLPPLLRALRTTLFPNNTPGPARAVPDAEETLAIRSRCAAALLDVVPAIVKPRFFGRADDAAMQADVEAILDLLGDAYLNKHLVFAIIEAVVLRLMPEMGDMGVQELMEERSASFS</sequence>
<dbReference type="PANTHER" id="PTHR22999:SF23">
    <property type="entry name" value="SORTING NEXIN-16"/>
    <property type="match status" value="1"/>
</dbReference>
<feature type="region of interest" description="Disordered" evidence="3">
    <location>
        <begin position="372"/>
        <end position="391"/>
    </location>
</feature>
<dbReference type="SMART" id="SM00313">
    <property type="entry name" value="PXA"/>
    <property type="match status" value="1"/>
</dbReference>
<evidence type="ECO:0000256" key="2">
    <source>
        <dbReference type="ARBA" id="ARBA00022490"/>
    </source>
</evidence>
<dbReference type="EMBL" id="ML978711">
    <property type="protein sequence ID" value="KAF2091653.1"/>
    <property type="molecule type" value="Genomic_DNA"/>
</dbReference>
<dbReference type="GO" id="GO:0045022">
    <property type="term" value="P:early endosome to late endosome transport"/>
    <property type="evidence" value="ECO:0007669"/>
    <property type="project" value="TreeGrafter"/>
</dbReference>
<dbReference type="GO" id="GO:0005770">
    <property type="term" value="C:late endosome"/>
    <property type="evidence" value="ECO:0007669"/>
    <property type="project" value="TreeGrafter"/>
</dbReference>
<dbReference type="GO" id="GO:0005769">
    <property type="term" value="C:early endosome"/>
    <property type="evidence" value="ECO:0007669"/>
    <property type="project" value="TreeGrafter"/>
</dbReference>
<organism evidence="5 6">
    <name type="scientific">Saccharata proteae CBS 121410</name>
    <dbReference type="NCBI Taxonomy" id="1314787"/>
    <lineage>
        <taxon>Eukaryota</taxon>
        <taxon>Fungi</taxon>
        <taxon>Dikarya</taxon>
        <taxon>Ascomycota</taxon>
        <taxon>Pezizomycotina</taxon>
        <taxon>Dothideomycetes</taxon>
        <taxon>Dothideomycetes incertae sedis</taxon>
        <taxon>Botryosphaeriales</taxon>
        <taxon>Saccharataceae</taxon>
        <taxon>Saccharata</taxon>
    </lineage>
</organism>
<comment type="subcellular location">
    <subcellularLocation>
        <location evidence="1">Cytoplasm</location>
    </subcellularLocation>
</comment>
<evidence type="ECO:0000259" key="4">
    <source>
        <dbReference type="PROSITE" id="PS51207"/>
    </source>
</evidence>
<keyword evidence="6" id="KW-1185">Reference proteome</keyword>